<comment type="caution">
    <text evidence="1">The sequence shown here is derived from an EMBL/GenBank/DDBJ whole genome shotgun (WGS) entry which is preliminary data.</text>
</comment>
<evidence type="ECO:0000313" key="2">
    <source>
        <dbReference type="Proteomes" id="UP000237000"/>
    </source>
</evidence>
<protein>
    <submittedName>
        <fullName evidence="1">Uncharacterized protein</fullName>
    </submittedName>
</protein>
<name>A0A2P5ATF1_TREOI</name>
<dbReference type="AlphaFoldDB" id="A0A2P5ATF1"/>
<dbReference type="EMBL" id="JXTC01000706">
    <property type="protein sequence ID" value="PON39827.1"/>
    <property type="molecule type" value="Genomic_DNA"/>
</dbReference>
<gene>
    <name evidence="1" type="ORF">TorRG33x02_341760</name>
</gene>
<keyword evidence="2" id="KW-1185">Reference proteome</keyword>
<accession>A0A2P5ATF1</accession>
<dbReference type="Proteomes" id="UP000237000">
    <property type="component" value="Unassembled WGS sequence"/>
</dbReference>
<organism evidence="1 2">
    <name type="scientific">Trema orientale</name>
    <name type="common">Charcoal tree</name>
    <name type="synonym">Celtis orientalis</name>
    <dbReference type="NCBI Taxonomy" id="63057"/>
    <lineage>
        <taxon>Eukaryota</taxon>
        <taxon>Viridiplantae</taxon>
        <taxon>Streptophyta</taxon>
        <taxon>Embryophyta</taxon>
        <taxon>Tracheophyta</taxon>
        <taxon>Spermatophyta</taxon>
        <taxon>Magnoliopsida</taxon>
        <taxon>eudicotyledons</taxon>
        <taxon>Gunneridae</taxon>
        <taxon>Pentapetalae</taxon>
        <taxon>rosids</taxon>
        <taxon>fabids</taxon>
        <taxon>Rosales</taxon>
        <taxon>Cannabaceae</taxon>
        <taxon>Trema</taxon>
    </lineage>
</organism>
<proteinExistence type="predicted"/>
<evidence type="ECO:0000313" key="1">
    <source>
        <dbReference type="EMBL" id="PON39827.1"/>
    </source>
</evidence>
<dbReference type="InParanoid" id="A0A2P5ATF1"/>
<sequence length="60" mass="6720">MVGGPSTHLMFVVISSSTSQPKIQLLSPSSILTQQYFLSSLFAVLMRRSRHPRQDTKISK</sequence>
<reference evidence="2" key="1">
    <citation type="submission" date="2016-06" db="EMBL/GenBank/DDBJ databases">
        <title>Parallel loss of symbiosis genes in relatives of nitrogen-fixing non-legume Parasponia.</title>
        <authorList>
            <person name="Van Velzen R."/>
            <person name="Holmer R."/>
            <person name="Bu F."/>
            <person name="Rutten L."/>
            <person name="Van Zeijl A."/>
            <person name="Liu W."/>
            <person name="Santuari L."/>
            <person name="Cao Q."/>
            <person name="Sharma T."/>
            <person name="Shen D."/>
            <person name="Roswanjaya Y."/>
            <person name="Wardhani T."/>
            <person name="Kalhor M.S."/>
            <person name="Jansen J."/>
            <person name="Van den Hoogen J."/>
            <person name="Gungor B."/>
            <person name="Hartog M."/>
            <person name="Hontelez J."/>
            <person name="Verver J."/>
            <person name="Yang W.-C."/>
            <person name="Schijlen E."/>
            <person name="Repin R."/>
            <person name="Schilthuizen M."/>
            <person name="Schranz E."/>
            <person name="Heidstra R."/>
            <person name="Miyata K."/>
            <person name="Fedorova E."/>
            <person name="Kohlen W."/>
            <person name="Bisseling T."/>
            <person name="Smit S."/>
            <person name="Geurts R."/>
        </authorList>
    </citation>
    <scope>NUCLEOTIDE SEQUENCE [LARGE SCALE GENOMIC DNA]</scope>
    <source>
        <strain evidence="2">cv. RG33-2</strain>
    </source>
</reference>